<proteinExistence type="predicted"/>
<protein>
    <submittedName>
        <fullName evidence="1">Baseplate assembly protein V</fullName>
    </submittedName>
</protein>
<keyword evidence="2" id="KW-1185">Reference proteome</keyword>
<accession>A0AAE9BYB7</accession>
<gene>
    <name evidence="1" type="ORF">HRTV-27_gp26</name>
</gene>
<dbReference type="EMBL" id="MZ334522">
    <property type="protein sequence ID" value="UBF22719.1"/>
    <property type="molecule type" value="Genomic_DNA"/>
</dbReference>
<dbReference type="Proteomes" id="UP000827260">
    <property type="component" value="Segment"/>
</dbReference>
<organism evidence="1 2">
    <name type="scientific">Halorubrum tailed virus 27</name>
    <dbReference type="NCBI Taxonomy" id="2878008"/>
    <lineage>
        <taxon>Viruses</taxon>
        <taxon>Duplodnaviria</taxon>
        <taxon>Heunggongvirae</taxon>
        <taxon>Uroviricota</taxon>
        <taxon>Caudoviricetes</taxon>
        <taxon>Thumleimavirales</taxon>
        <taxon>Hafunaviridae</taxon>
        <taxon>Minorvirus</taxon>
        <taxon>Minorvirus thailandense</taxon>
        <taxon>Minorvirus HRTV27</taxon>
    </lineage>
</organism>
<sequence length="157" mass="16331">MKTKYPRMAVVTGSRVIGGTLRVDVAYTDPGAADRNVPVVAAAGTYAMPRSDDRVLVDEAEDGSIFAQPVSVRSPGFDVPDLEEGEFELRFDDSTAISVRKNGSGFSVTVEADEVKLGGSGATKVVAREGDSVEVSSALEGTLTGTITSGASKTRAE</sequence>
<evidence type="ECO:0000313" key="1">
    <source>
        <dbReference type="EMBL" id="UBF22719.1"/>
    </source>
</evidence>
<name>A0AAE9BYB7_9CAUD</name>
<evidence type="ECO:0000313" key="2">
    <source>
        <dbReference type="Proteomes" id="UP000827260"/>
    </source>
</evidence>
<reference evidence="1" key="1">
    <citation type="submission" date="2021-05" db="EMBL/GenBank/DDBJ databases">
        <title>Diversity, taxonomy and evolution of archaeal viruses of the class Caudoviricetes.</title>
        <authorList>
            <person name="Liu Y."/>
            <person name="Demina T.A."/>
            <person name="Roux S."/>
            <person name="Aiewsakun P."/>
            <person name="Kazlauskas D."/>
            <person name="Simmonds P."/>
            <person name="Prangishvili D."/>
            <person name="Oksanen H.M."/>
            <person name="Krupovic M."/>
        </authorList>
    </citation>
    <scope>NUCLEOTIDE SEQUENCE</scope>
    <source>
        <strain evidence="1">HRTV-27/27</strain>
    </source>
</reference>